<dbReference type="UniPathway" id="UPA00079"/>
<keyword evidence="3 6" id="KW-0460">Magnesium</keyword>
<keyword evidence="5 6" id="KW-0464">Manganese</keyword>
<comment type="cofactor">
    <cofactor evidence="6">
        <name>Mg(2+)</name>
        <dbReference type="ChEBI" id="CHEBI:18420"/>
    </cofactor>
    <cofactor evidence="6">
        <name>Mn(2+)</name>
        <dbReference type="ChEBI" id="CHEBI:29035"/>
    </cofactor>
</comment>
<dbReference type="InterPro" id="IPR032264">
    <property type="entry name" value="MenD_middle"/>
</dbReference>
<dbReference type="PANTHER" id="PTHR42916:SF1">
    <property type="entry name" value="PROTEIN PHYLLO, CHLOROPLASTIC"/>
    <property type="match status" value="1"/>
</dbReference>
<dbReference type="GO" id="GO:0070204">
    <property type="term" value="F:2-succinyl-5-enolpyruvyl-6-hydroxy-3-cyclohexene-1-carboxylic-acid synthase activity"/>
    <property type="evidence" value="ECO:0007669"/>
    <property type="project" value="UniProtKB-UniRule"/>
</dbReference>
<evidence type="ECO:0000256" key="5">
    <source>
        <dbReference type="ARBA" id="ARBA00023211"/>
    </source>
</evidence>
<dbReference type="PIRSF" id="PIRSF004983">
    <property type="entry name" value="MenD"/>
    <property type="match status" value="1"/>
</dbReference>
<dbReference type="HAMAP" id="MF_01659">
    <property type="entry name" value="MenD"/>
    <property type="match status" value="1"/>
</dbReference>
<comment type="similarity">
    <text evidence="6">Belongs to the TPP enzyme family. MenD subfamily.</text>
</comment>
<reference evidence="10 11" key="1">
    <citation type="journal article" date="2012" name="Int. J. Syst. Evol. Microbiol.">
        <title>Flammeovirga pacifica sp. nov., isolated from deep-sea sediment.</title>
        <authorList>
            <person name="Xu H."/>
            <person name="Fu Y."/>
            <person name="Yang N."/>
            <person name="Ding Z."/>
            <person name="Lai Q."/>
            <person name="Zeng R."/>
        </authorList>
    </citation>
    <scope>NUCLEOTIDE SEQUENCE [LARGE SCALE GENOMIC DNA]</scope>
    <source>
        <strain evidence="11">DSM 24597 / LMG 26175 / WPAGA1</strain>
    </source>
</reference>
<keyword evidence="1 6" id="KW-0808">Transferase</keyword>
<evidence type="ECO:0000259" key="7">
    <source>
        <dbReference type="Pfam" id="PF02775"/>
    </source>
</evidence>
<dbReference type="GO" id="GO:0030145">
    <property type="term" value="F:manganese ion binding"/>
    <property type="evidence" value="ECO:0007669"/>
    <property type="project" value="UniProtKB-UniRule"/>
</dbReference>
<dbReference type="GO" id="GO:0030976">
    <property type="term" value="F:thiamine pyrophosphate binding"/>
    <property type="evidence" value="ECO:0007669"/>
    <property type="project" value="UniProtKB-UniRule"/>
</dbReference>
<evidence type="ECO:0000313" key="11">
    <source>
        <dbReference type="Proteomes" id="UP000179797"/>
    </source>
</evidence>
<dbReference type="EC" id="2.2.1.9" evidence="6"/>
<feature type="domain" description="Thiamine pyrophosphate enzyme N-terminal TPP-binding" evidence="8">
    <location>
        <begin position="15"/>
        <end position="124"/>
    </location>
</feature>
<comment type="pathway">
    <text evidence="6">Quinol/quinone metabolism; 1,4-dihydroxy-2-naphthoate biosynthesis; 1,4-dihydroxy-2-naphthoate from chorismate: step 2/7.</text>
</comment>
<protein>
    <recommendedName>
        <fullName evidence="6">2-succinyl-5-enolpyruvyl-6-hydroxy-3-cyclohexene-1-carboxylate synthase</fullName>
        <shortName evidence="6">SEPHCHC synthase</shortName>
        <ecNumber evidence="6">2.2.1.9</ecNumber>
    </recommendedName>
    <alternativeName>
        <fullName evidence="6">Menaquinone biosynthesis protein MenD</fullName>
    </alternativeName>
</protein>
<dbReference type="SUPFAM" id="SSF52518">
    <property type="entry name" value="Thiamin diphosphate-binding fold (THDP-binding)"/>
    <property type="match status" value="2"/>
</dbReference>
<proteinExistence type="inferred from homology"/>
<comment type="caution">
    <text evidence="10">The sequence shown here is derived from an EMBL/GenBank/DDBJ whole genome shotgun (WGS) entry which is preliminary data.</text>
</comment>
<accession>A0A1S1YW63</accession>
<dbReference type="InterPro" id="IPR011766">
    <property type="entry name" value="TPP_enzyme_TPP-bd"/>
</dbReference>
<dbReference type="InterPro" id="IPR004433">
    <property type="entry name" value="MenaQ_synth_MenD"/>
</dbReference>
<dbReference type="GO" id="GO:0009234">
    <property type="term" value="P:menaquinone biosynthetic process"/>
    <property type="evidence" value="ECO:0007669"/>
    <property type="project" value="UniProtKB-UniRule"/>
</dbReference>
<feature type="domain" description="Menaquinone biosynthesis protein MenD middle" evidence="9">
    <location>
        <begin position="222"/>
        <end position="394"/>
    </location>
</feature>
<organism evidence="10 11">
    <name type="scientific">Flammeovirga pacifica</name>
    <dbReference type="NCBI Taxonomy" id="915059"/>
    <lineage>
        <taxon>Bacteria</taxon>
        <taxon>Pseudomonadati</taxon>
        <taxon>Bacteroidota</taxon>
        <taxon>Cytophagia</taxon>
        <taxon>Cytophagales</taxon>
        <taxon>Flammeovirgaceae</taxon>
        <taxon>Flammeovirga</taxon>
    </lineage>
</organism>
<dbReference type="InterPro" id="IPR029061">
    <property type="entry name" value="THDP-binding"/>
</dbReference>
<keyword evidence="4 6" id="KW-0786">Thiamine pyrophosphate</keyword>
<dbReference type="UniPathway" id="UPA01057">
    <property type="reaction ID" value="UER00164"/>
</dbReference>
<dbReference type="Proteomes" id="UP000179797">
    <property type="component" value="Unassembled WGS sequence"/>
</dbReference>
<dbReference type="EMBL" id="JRYR02000001">
    <property type="protein sequence ID" value="OHX65045.1"/>
    <property type="molecule type" value="Genomic_DNA"/>
</dbReference>
<dbReference type="GO" id="GO:0000287">
    <property type="term" value="F:magnesium ion binding"/>
    <property type="evidence" value="ECO:0007669"/>
    <property type="project" value="UniProtKB-UniRule"/>
</dbReference>
<dbReference type="CDD" id="cd07037">
    <property type="entry name" value="TPP_PYR_MenD"/>
    <property type="match status" value="1"/>
</dbReference>
<dbReference type="Gene3D" id="3.40.50.1220">
    <property type="entry name" value="TPP-binding domain"/>
    <property type="match status" value="1"/>
</dbReference>
<dbReference type="STRING" id="915059.NH26_01100"/>
<comment type="cofactor">
    <cofactor evidence="6">
        <name>thiamine diphosphate</name>
        <dbReference type="ChEBI" id="CHEBI:58937"/>
    </cofactor>
    <text evidence="6">Binds 1 thiamine pyrophosphate per subunit.</text>
</comment>
<dbReference type="CDD" id="cd02009">
    <property type="entry name" value="TPP_SHCHC_synthase"/>
    <property type="match status" value="1"/>
</dbReference>
<dbReference type="Pfam" id="PF16582">
    <property type="entry name" value="TPP_enzyme_M_2"/>
    <property type="match status" value="1"/>
</dbReference>
<evidence type="ECO:0000256" key="4">
    <source>
        <dbReference type="ARBA" id="ARBA00023052"/>
    </source>
</evidence>
<evidence type="ECO:0000256" key="2">
    <source>
        <dbReference type="ARBA" id="ARBA00022723"/>
    </source>
</evidence>
<evidence type="ECO:0000256" key="1">
    <source>
        <dbReference type="ARBA" id="ARBA00022679"/>
    </source>
</evidence>
<dbReference type="AlphaFoldDB" id="A0A1S1YW63"/>
<evidence type="ECO:0000313" key="10">
    <source>
        <dbReference type="EMBL" id="OHX65045.1"/>
    </source>
</evidence>
<evidence type="ECO:0000256" key="6">
    <source>
        <dbReference type="HAMAP-Rule" id="MF_01659"/>
    </source>
</evidence>
<comment type="function">
    <text evidence="6">Catalyzes the thiamine diphosphate-dependent decarboxylation of 2-oxoglutarate and the subsequent addition of the resulting succinic semialdehyde-thiamine pyrophosphate anion to isochorismate to yield 2-succinyl-5-enolpyruvyl-6-hydroxy-3-cyclohexene-1-carboxylate (SEPHCHC).</text>
</comment>
<dbReference type="Gene3D" id="3.40.50.970">
    <property type="match status" value="2"/>
</dbReference>
<comment type="catalytic activity">
    <reaction evidence="6">
        <text>isochorismate + 2-oxoglutarate + H(+) = 5-enolpyruvoyl-6-hydroxy-2-succinyl-cyclohex-3-ene-1-carboxylate + CO2</text>
        <dbReference type="Rhea" id="RHEA:25593"/>
        <dbReference type="ChEBI" id="CHEBI:15378"/>
        <dbReference type="ChEBI" id="CHEBI:16526"/>
        <dbReference type="ChEBI" id="CHEBI:16810"/>
        <dbReference type="ChEBI" id="CHEBI:29780"/>
        <dbReference type="ChEBI" id="CHEBI:58818"/>
        <dbReference type="EC" id="2.2.1.9"/>
    </reaction>
</comment>
<keyword evidence="11" id="KW-1185">Reference proteome</keyword>
<sequence length="567" mass="64812">MSQHRQDLLREVGNFVEQLYQKGVRDVVLSPGSRVAPLALAFARHPHINTKTVSDERSAAFIALGISQQTNAPVAIACTSGTAALNYAPAIAEAYYQRTPLIVITADRPTEWIDQWDGQTIQQQNIYGKHIKKAYHMPVDLSHDDAKWYRQRIGAEAMCQALEYPKGPIQINWPLREPFYPEAGEEFIYESTPQSRREILQSEPYLDDETWEEQLLPLFQENNKILIIAGQQQRDEYTVEHLNNLNIPVLSDVISNYGNVDNAIIHQDVFLSPNTFDELKPDVIITFGMSVISKNLKLFLRKNPPKYQLHIQEAGEVPDPFQALSTIIRSTPEAFFDQMSSKEVEGDDHFLEVWKNADDKVKTNKTDFFDILSFSELEIVNHLINELPQNSVLHLANSMSVRYANFIGLQRPDVDVFANRGTSGIDGSTSTAIGHAIKSKDRTHVLLTGDLAFFYDRNAFWNNYLPDNLKVLLLNNQGGVIFRMIDGPTRQPELEEFFETEQRTNAASLAKEFDINYWGINSREEFYFSYQEFLNDSDKPSIYEVFTNKSISKNTFKAFKKEGLYSK</sequence>
<dbReference type="InterPro" id="IPR012001">
    <property type="entry name" value="Thiamin_PyroP_enz_TPP-bd_dom"/>
</dbReference>
<dbReference type="PANTHER" id="PTHR42916">
    <property type="entry name" value="2-SUCCINYL-5-ENOLPYRUVYL-6-HYDROXY-3-CYCLOHEXENE-1-CARBOXYLATE SYNTHASE"/>
    <property type="match status" value="1"/>
</dbReference>
<name>A0A1S1YW63_FLAPC</name>
<dbReference type="RefSeq" id="WP_044226610.1">
    <property type="nucleotide sequence ID" value="NZ_JRYR02000001.1"/>
</dbReference>
<dbReference type="OrthoDB" id="9791859at2"/>
<evidence type="ECO:0000259" key="9">
    <source>
        <dbReference type="Pfam" id="PF16582"/>
    </source>
</evidence>
<keyword evidence="6" id="KW-0474">Menaquinone biosynthesis</keyword>
<comment type="pathway">
    <text evidence="6">Quinol/quinone metabolism; menaquinone biosynthesis.</text>
</comment>
<dbReference type="Pfam" id="PF02775">
    <property type="entry name" value="TPP_enzyme_C"/>
    <property type="match status" value="1"/>
</dbReference>
<evidence type="ECO:0000259" key="8">
    <source>
        <dbReference type="Pfam" id="PF02776"/>
    </source>
</evidence>
<feature type="domain" description="Thiamine pyrophosphate enzyme TPP-binding" evidence="7">
    <location>
        <begin position="416"/>
        <end position="544"/>
    </location>
</feature>
<keyword evidence="2 6" id="KW-0479">Metal-binding</keyword>
<comment type="subunit">
    <text evidence="6">Homodimer.</text>
</comment>
<gene>
    <name evidence="6" type="primary">menD</name>
    <name evidence="10" type="ORF">NH26_01100</name>
</gene>
<evidence type="ECO:0000256" key="3">
    <source>
        <dbReference type="ARBA" id="ARBA00022842"/>
    </source>
</evidence>
<dbReference type="NCBIfam" id="TIGR00173">
    <property type="entry name" value="menD"/>
    <property type="match status" value="1"/>
</dbReference>
<dbReference type="Pfam" id="PF02776">
    <property type="entry name" value="TPP_enzyme_N"/>
    <property type="match status" value="1"/>
</dbReference>